<sequence length="255" mass="29504">MEPAYQIDDVVVRRRRRGNRSVPTAARMRFEAIHAEIRERICLLRYPPGHRLVESELAREFGMSRTPMRRVLQRLEYEGLVESRHGVGTIVTLIDRQALLEIDTLRMKLAEISGEMTLLPCDGDAIGRMRQLAERCRSLGERTGTNAQIDTEKFDTEKFDVEQFGLLSIAVQKEVSRSIGNVPLRDISDRLFFQTSRMWLQLLSRKNWAEEVEAFAGEIGDLIEALELNDLNSLHFVRRNHISMSRLRMQGYFAK</sequence>
<dbReference type="PRINTS" id="PR00035">
    <property type="entry name" value="HTHGNTR"/>
</dbReference>
<keyword evidence="6" id="KW-1185">Reference proteome</keyword>
<keyword evidence="2" id="KW-0238">DNA-binding</keyword>
<dbReference type="InterPro" id="IPR000524">
    <property type="entry name" value="Tscrpt_reg_HTH_GntR"/>
</dbReference>
<comment type="caution">
    <text evidence="5">The sequence shown here is derived from an EMBL/GenBank/DDBJ whole genome shotgun (WGS) entry which is preliminary data.</text>
</comment>
<gene>
    <name evidence="5" type="ORF">SAE02_67320</name>
</gene>
<dbReference type="GO" id="GO:0003700">
    <property type="term" value="F:DNA-binding transcription factor activity"/>
    <property type="evidence" value="ECO:0007669"/>
    <property type="project" value="InterPro"/>
</dbReference>
<keyword evidence="3" id="KW-0804">Transcription</keyword>
<reference evidence="5 6" key="1">
    <citation type="submission" date="2019-07" db="EMBL/GenBank/DDBJ databases">
        <title>Whole genome shotgun sequence of Skermanella aerolata NBRC 106429.</title>
        <authorList>
            <person name="Hosoyama A."/>
            <person name="Uohara A."/>
            <person name="Ohji S."/>
            <person name="Ichikawa N."/>
        </authorList>
    </citation>
    <scope>NUCLEOTIDE SEQUENCE [LARGE SCALE GENOMIC DNA]</scope>
    <source>
        <strain evidence="5 6">NBRC 106429</strain>
    </source>
</reference>
<evidence type="ECO:0000313" key="5">
    <source>
        <dbReference type="EMBL" id="GEO42584.1"/>
    </source>
</evidence>
<evidence type="ECO:0000259" key="4">
    <source>
        <dbReference type="PROSITE" id="PS50949"/>
    </source>
</evidence>
<dbReference type="RefSeq" id="WP_147041122.1">
    <property type="nucleotide sequence ID" value="NZ_BJYZ01000044.1"/>
</dbReference>
<dbReference type="PANTHER" id="PTHR43537">
    <property type="entry name" value="TRANSCRIPTIONAL REGULATOR, GNTR FAMILY"/>
    <property type="match status" value="1"/>
</dbReference>
<dbReference type="SMART" id="SM00345">
    <property type="entry name" value="HTH_GNTR"/>
    <property type="match status" value="1"/>
</dbReference>
<dbReference type="AlphaFoldDB" id="A0A512E1I7"/>
<dbReference type="EMBL" id="BJYZ01000044">
    <property type="protein sequence ID" value="GEO42584.1"/>
    <property type="molecule type" value="Genomic_DNA"/>
</dbReference>
<accession>A0A512E1I7</accession>
<dbReference type="PROSITE" id="PS50949">
    <property type="entry name" value="HTH_GNTR"/>
    <property type="match status" value="1"/>
</dbReference>
<dbReference type="Gene3D" id="1.10.10.10">
    <property type="entry name" value="Winged helix-like DNA-binding domain superfamily/Winged helix DNA-binding domain"/>
    <property type="match status" value="1"/>
</dbReference>
<proteinExistence type="predicted"/>
<organism evidence="5 6">
    <name type="scientific">Skermanella aerolata</name>
    <dbReference type="NCBI Taxonomy" id="393310"/>
    <lineage>
        <taxon>Bacteria</taxon>
        <taxon>Pseudomonadati</taxon>
        <taxon>Pseudomonadota</taxon>
        <taxon>Alphaproteobacteria</taxon>
        <taxon>Rhodospirillales</taxon>
        <taxon>Azospirillaceae</taxon>
        <taxon>Skermanella</taxon>
    </lineage>
</organism>
<evidence type="ECO:0000313" key="6">
    <source>
        <dbReference type="Proteomes" id="UP000321523"/>
    </source>
</evidence>
<dbReference type="Proteomes" id="UP000321523">
    <property type="component" value="Unassembled WGS sequence"/>
</dbReference>
<feature type="domain" description="HTH gntR-type" evidence="4">
    <location>
        <begin position="27"/>
        <end position="94"/>
    </location>
</feature>
<dbReference type="OrthoDB" id="9789310at2"/>
<dbReference type="Pfam" id="PF00392">
    <property type="entry name" value="GntR"/>
    <property type="match status" value="1"/>
</dbReference>
<name>A0A512E1I7_9PROT</name>
<evidence type="ECO:0000256" key="2">
    <source>
        <dbReference type="ARBA" id="ARBA00023125"/>
    </source>
</evidence>
<evidence type="ECO:0000256" key="1">
    <source>
        <dbReference type="ARBA" id="ARBA00023015"/>
    </source>
</evidence>
<evidence type="ECO:0000256" key="3">
    <source>
        <dbReference type="ARBA" id="ARBA00023163"/>
    </source>
</evidence>
<dbReference type="GO" id="GO:0003677">
    <property type="term" value="F:DNA binding"/>
    <property type="evidence" value="ECO:0007669"/>
    <property type="project" value="UniProtKB-KW"/>
</dbReference>
<protein>
    <recommendedName>
        <fullName evidence="4">HTH gntR-type domain-containing protein</fullName>
    </recommendedName>
</protein>
<keyword evidence="1" id="KW-0805">Transcription regulation</keyword>
<dbReference type="CDD" id="cd07377">
    <property type="entry name" value="WHTH_GntR"/>
    <property type="match status" value="1"/>
</dbReference>
<dbReference type="InterPro" id="IPR036390">
    <property type="entry name" value="WH_DNA-bd_sf"/>
</dbReference>
<dbReference type="SUPFAM" id="SSF46785">
    <property type="entry name" value="Winged helix' DNA-binding domain"/>
    <property type="match status" value="1"/>
</dbReference>
<dbReference type="InterPro" id="IPR036388">
    <property type="entry name" value="WH-like_DNA-bd_sf"/>
</dbReference>
<dbReference type="PANTHER" id="PTHR43537:SF24">
    <property type="entry name" value="GLUCONATE OPERON TRANSCRIPTIONAL REPRESSOR"/>
    <property type="match status" value="1"/>
</dbReference>